<feature type="domain" description="AAA" evidence="3">
    <location>
        <begin position="54"/>
        <end position="226"/>
    </location>
</feature>
<comment type="function">
    <text evidence="2">May play a role in septum formation.</text>
</comment>
<gene>
    <name evidence="4" type="ordered locus">RHA1_ro06350</name>
</gene>
<organism evidence="4 5">
    <name type="scientific">Rhodococcus jostii (strain RHA1)</name>
    <dbReference type="NCBI Taxonomy" id="101510"/>
    <lineage>
        <taxon>Bacteria</taxon>
        <taxon>Bacillati</taxon>
        <taxon>Actinomycetota</taxon>
        <taxon>Actinomycetes</taxon>
        <taxon>Mycobacteriales</taxon>
        <taxon>Nocardiaceae</taxon>
        <taxon>Rhodococcus</taxon>
    </lineage>
</organism>
<sequence length="316" mass="33367">MFTPTGPFRFAVSEEDDPTAARRITGWHPSIMSVNLRVWLASGDEVGKDRAVTTVLAVANQKGGVAKTTTVASLGAALVGLGQKVLVVDLDPQGCLTFSLGHNPDRLDASVHEVLTGDLTAQEAVIDTEDGVALLPATIDLAGAEALLLMRPGREFALKRALAPLLDDYDTIIIDCPPSLGVLTLNGLTAAQSVLVPLQCETLAHRGVGQLLRTVTEVQQITNPDLVLLGALPTLYDARTTHSRDVLSDVSDRYNLPVLAPPIPRTVRFAEATASGATVLAGRKNKGAQAYRDLAENLAKHWAGSELATFSPGSAE</sequence>
<proteinExistence type="inferred from homology"/>
<dbReference type="AlphaFoldDB" id="Q0S2V9"/>
<dbReference type="InterPro" id="IPR027417">
    <property type="entry name" value="P-loop_NTPase"/>
</dbReference>
<dbReference type="eggNOG" id="COG1192">
    <property type="taxonomic scope" value="Bacteria"/>
</dbReference>
<dbReference type="Gene3D" id="3.40.50.300">
    <property type="entry name" value="P-loop containing nucleotide triphosphate hydrolases"/>
    <property type="match status" value="1"/>
</dbReference>
<dbReference type="HOGENOM" id="CLU_037612_1_2_11"/>
<dbReference type="PANTHER" id="PTHR13696">
    <property type="entry name" value="P-LOOP CONTAINING NUCLEOSIDE TRIPHOSPHATE HYDROLASE"/>
    <property type="match status" value="1"/>
</dbReference>
<accession>Q0S2V9</accession>
<evidence type="ECO:0000259" key="3">
    <source>
        <dbReference type="Pfam" id="PF13614"/>
    </source>
</evidence>
<dbReference type="FunFam" id="3.40.50.300:FF:000285">
    <property type="entry name" value="Sporulation initiation inhibitor Soj"/>
    <property type="match status" value="1"/>
</dbReference>
<dbReference type="EMBL" id="CP000431">
    <property type="protein sequence ID" value="ABG98127.1"/>
    <property type="molecule type" value="Genomic_DNA"/>
</dbReference>
<dbReference type="InterPro" id="IPR050678">
    <property type="entry name" value="DNA_Partitioning_ATPase"/>
</dbReference>
<dbReference type="Pfam" id="PF13614">
    <property type="entry name" value="AAA_31"/>
    <property type="match status" value="1"/>
</dbReference>
<reference evidence="5" key="1">
    <citation type="journal article" date="2006" name="Proc. Natl. Acad. Sci. U.S.A.">
        <title>The complete genome of Rhodococcus sp. RHA1 provides insights into a catabolic powerhouse.</title>
        <authorList>
            <person name="McLeod M.P."/>
            <person name="Warren R.L."/>
            <person name="Hsiao W.W.L."/>
            <person name="Araki N."/>
            <person name="Myhre M."/>
            <person name="Fernandes C."/>
            <person name="Miyazawa D."/>
            <person name="Wong W."/>
            <person name="Lillquist A.L."/>
            <person name="Wang D."/>
            <person name="Dosanjh M."/>
            <person name="Hara H."/>
            <person name="Petrescu A."/>
            <person name="Morin R.D."/>
            <person name="Yang G."/>
            <person name="Stott J.M."/>
            <person name="Schein J.E."/>
            <person name="Shin H."/>
            <person name="Smailus D."/>
            <person name="Siddiqui A.S."/>
            <person name="Marra M.A."/>
            <person name="Jones S.J.M."/>
            <person name="Holt R."/>
            <person name="Brinkman F.S.L."/>
            <person name="Miyauchi K."/>
            <person name="Fukuda M."/>
            <person name="Davies J.E."/>
            <person name="Mohn W.W."/>
            <person name="Eltis L.D."/>
        </authorList>
    </citation>
    <scope>NUCLEOTIDE SEQUENCE [LARGE SCALE GENOMIC DNA]</scope>
    <source>
        <strain evidence="5">RHA1</strain>
    </source>
</reference>
<dbReference type="PANTHER" id="PTHR13696:SF99">
    <property type="entry name" value="COBYRINIC ACID AC-DIAMIDE SYNTHASE"/>
    <property type="match status" value="1"/>
</dbReference>
<comment type="similarity">
    <text evidence="1">Belongs to the ParA family.</text>
</comment>
<dbReference type="KEGG" id="rha:RHA1_ro06350"/>
<evidence type="ECO:0000313" key="5">
    <source>
        <dbReference type="Proteomes" id="UP000008710"/>
    </source>
</evidence>
<protein>
    <submittedName>
        <fullName evidence="4">Possible sporulation initiation inhibitor protein</fullName>
    </submittedName>
</protein>
<dbReference type="InterPro" id="IPR025669">
    <property type="entry name" value="AAA_dom"/>
</dbReference>
<dbReference type="SUPFAM" id="SSF52540">
    <property type="entry name" value="P-loop containing nucleoside triphosphate hydrolases"/>
    <property type="match status" value="1"/>
</dbReference>
<evidence type="ECO:0000256" key="2">
    <source>
        <dbReference type="ARBA" id="ARBA00059092"/>
    </source>
</evidence>
<dbReference type="CDD" id="cd02042">
    <property type="entry name" value="ParAB_family"/>
    <property type="match status" value="1"/>
</dbReference>
<evidence type="ECO:0000313" key="4">
    <source>
        <dbReference type="EMBL" id="ABG98127.1"/>
    </source>
</evidence>
<dbReference type="Proteomes" id="UP000008710">
    <property type="component" value="Chromosome"/>
</dbReference>
<name>Q0S2V9_RHOJR</name>
<evidence type="ECO:0000256" key="1">
    <source>
        <dbReference type="ARBA" id="ARBA00006976"/>
    </source>
</evidence>